<dbReference type="KEGG" id="sgv:B1H19_15385"/>
<feature type="signal peptide" evidence="1">
    <location>
        <begin position="1"/>
        <end position="24"/>
    </location>
</feature>
<evidence type="ECO:0000313" key="3">
    <source>
        <dbReference type="Proteomes" id="UP000192726"/>
    </source>
</evidence>
<protein>
    <submittedName>
        <fullName evidence="2">Uncharacterized protein</fullName>
    </submittedName>
</protein>
<proteinExistence type="predicted"/>
<dbReference type="EMBL" id="CP020569">
    <property type="protein sequence ID" value="ARF55384.1"/>
    <property type="molecule type" value="Genomic_DNA"/>
</dbReference>
<dbReference type="AlphaFoldDB" id="A0A1V0TR13"/>
<name>A0A1V0TR13_9ACTN</name>
<feature type="chain" id="PRO_5012075565" evidence="1">
    <location>
        <begin position="25"/>
        <end position="62"/>
    </location>
</feature>
<evidence type="ECO:0000256" key="1">
    <source>
        <dbReference type="SAM" id="SignalP"/>
    </source>
</evidence>
<dbReference type="Proteomes" id="UP000192726">
    <property type="component" value="Chromosome"/>
</dbReference>
<organism evidence="2 3">
    <name type="scientific">Streptomyces gilvosporeus</name>
    <dbReference type="NCBI Taxonomy" id="553510"/>
    <lineage>
        <taxon>Bacteria</taxon>
        <taxon>Bacillati</taxon>
        <taxon>Actinomycetota</taxon>
        <taxon>Actinomycetes</taxon>
        <taxon>Kitasatosporales</taxon>
        <taxon>Streptomycetaceae</taxon>
        <taxon>Streptomyces</taxon>
    </lineage>
</organism>
<reference evidence="2 3" key="1">
    <citation type="submission" date="2017-04" db="EMBL/GenBank/DDBJ databases">
        <title>Complete Genome Sequence of Streptomyces gilvosporeus F607, a Capable Producer of Natamycin.</title>
        <authorList>
            <person name="Zong G."/>
            <person name="Zhong C."/>
            <person name="Fu J."/>
            <person name="Qin R."/>
            <person name="Cao G."/>
        </authorList>
    </citation>
    <scope>NUCLEOTIDE SEQUENCE [LARGE SCALE GENOMIC DNA]</scope>
    <source>
        <strain evidence="2 3">F607</strain>
    </source>
</reference>
<keyword evidence="1" id="KW-0732">Signal</keyword>
<sequence>MRRALAALVGAFALAGTLSLPAHADPPGVSPNGPALIGVPLKLSSDVGPLHIGQWPPIDLPH</sequence>
<gene>
    <name evidence="2" type="ORF">B1H19_15385</name>
</gene>
<dbReference type="RefSeq" id="WP_083105285.1">
    <property type="nucleotide sequence ID" value="NZ_CP020569.1"/>
</dbReference>
<evidence type="ECO:0000313" key="2">
    <source>
        <dbReference type="EMBL" id="ARF55384.1"/>
    </source>
</evidence>
<keyword evidence="3" id="KW-1185">Reference proteome</keyword>
<accession>A0A1V0TR13</accession>